<evidence type="ECO:0000313" key="1">
    <source>
        <dbReference type="EnsemblPlants" id="OGLUM12G15240.1"/>
    </source>
</evidence>
<reference evidence="1" key="2">
    <citation type="submission" date="2018-05" db="EMBL/GenBank/DDBJ databases">
        <title>OgluRS3 (Oryza glumaepatula Reference Sequence Version 3).</title>
        <authorList>
            <person name="Zhang J."/>
            <person name="Kudrna D."/>
            <person name="Lee S."/>
            <person name="Talag J."/>
            <person name="Welchert J."/>
            <person name="Wing R.A."/>
        </authorList>
    </citation>
    <scope>NUCLEOTIDE SEQUENCE [LARGE SCALE GENOMIC DNA]</scope>
</reference>
<dbReference type="Gramene" id="OGLUM12G15240.1">
    <property type="protein sequence ID" value="OGLUM12G15240.1"/>
    <property type="gene ID" value="OGLUM12G15240"/>
</dbReference>
<dbReference type="AlphaFoldDB" id="A0A0E0BTB5"/>
<keyword evidence="2" id="KW-1185">Reference proteome</keyword>
<dbReference type="HOGENOM" id="CLU_2798054_0_0_1"/>
<evidence type="ECO:0000313" key="2">
    <source>
        <dbReference type="Proteomes" id="UP000026961"/>
    </source>
</evidence>
<organism evidence="1">
    <name type="scientific">Oryza glumipatula</name>
    <dbReference type="NCBI Taxonomy" id="40148"/>
    <lineage>
        <taxon>Eukaryota</taxon>
        <taxon>Viridiplantae</taxon>
        <taxon>Streptophyta</taxon>
        <taxon>Embryophyta</taxon>
        <taxon>Tracheophyta</taxon>
        <taxon>Spermatophyta</taxon>
        <taxon>Magnoliopsida</taxon>
        <taxon>Liliopsida</taxon>
        <taxon>Poales</taxon>
        <taxon>Poaceae</taxon>
        <taxon>BOP clade</taxon>
        <taxon>Oryzoideae</taxon>
        <taxon>Oryzeae</taxon>
        <taxon>Oryzinae</taxon>
        <taxon>Oryza</taxon>
    </lineage>
</organism>
<proteinExistence type="predicted"/>
<sequence length="68" mass="7463">MHPFPGEPEDEFLSSHLEQIEGVQERLFGEARRLKHQVCHGGLGGTHFGCFGKAPSTQGCARPTKEVC</sequence>
<dbReference type="Proteomes" id="UP000026961">
    <property type="component" value="Chromosome 12"/>
</dbReference>
<name>A0A0E0BTB5_9ORYZ</name>
<accession>A0A0E0BTB5</accession>
<protein>
    <submittedName>
        <fullName evidence="1">Uncharacterized protein</fullName>
    </submittedName>
</protein>
<dbReference type="EnsemblPlants" id="OGLUM12G15240.1">
    <property type="protein sequence ID" value="OGLUM12G15240.1"/>
    <property type="gene ID" value="OGLUM12G15240"/>
</dbReference>
<reference evidence="1" key="1">
    <citation type="submission" date="2015-04" db="UniProtKB">
        <authorList>
            <consortium name="EnsemblPlants"/>
        </authorList>
    </citation>
    <scope>IDENTIFICATION</scope>
</reference>